<evidence type="ECO:0000256" key="1">
    <source>
        <dbReference type="SAM" id="SignalP"/>
    </source>
</evidence>
<dbReference type="Proteomes" id="UP000037247">
    <property type="component" value="Unassembled WGS sequence"/>
</dbReference>
<dbReference type="InterPro" id="IPR014729">
    <property type="entry name" value="Rossmann-like_a/b/a_fold"/>
</dbReference>
<keyword evidence="4" id="KW-1185">Reference proteome</keyword>
<dbReference type="EMBL" id="LDTZ01000024">
    <property type="protein sequence ID" value="KNA89508.1"/>
    <property type="molecule type" value="Genomic_DNA"/>
</dbReference>
<evidence type="ECO:0000259" key="2">
    <source>
        <dbReference type="Pfam" id="PF02698"/>
    </source>
</evidence>
<dbReference type="Pfam" id="PF02698">
    <property type="entry name" value="DUF218"/>
    <property type="match status" value="1"/>
</dbReference>
<evidence type="ECO:0000313" key="4">
    <source>
        <dbReference type="Proteomes" id="UP000037247"/>
    </source>
</evidence>
<feature type="signal peptide" evidence="1">
    <location>
        <begin position="1"/>
        <end position="34"/>
    </location>
</feature>
<feature type="domain" description="DUF218" evidence="2">
    <location>
        <begin position="64"/>
        <end position="181"/>
    </location>
</feature>
<reference evidence="3 4" key="1">
    <citation type="submission" date="2015-05" db="EMBL/GenBank/DDBJ databases">
        <title>Draft genome sequence of the bacterium Gordonia jacobaea a new member of the Gordonia genus.</title>
        <authorList>
            <person name="Jimenez-Galisteo G."/>
            <person name="Dominguez A."/>
            <person name="Munoz E."/>
            <person name="Vinas M."/>
        </authorList>
    </citation>
    <scope>NUCLEOTIDE SEQUENCE [LARGE SCALE GENOMIC DNA]</scope>
    <source>
        <strain evidence="4">mv1</strain>
    </source>
</reference>
<organism evidence="3 4">
    <name type="scientific">Gordonia jacobaea</name>
    <dbReference type="NCBI Taxonomy" id="122202"/>
    <lineage>
        <taxon>Bacteria</taxon>
        <taxon>Bacillati</taxon>
        <taxon>Actinomycetota</taxon>
        <taxon>Actinomycetes</taxon>
        <taxon>Mycobacteriales</taxon>
        <taxon>Gordoniaceae</taxon>
        <taxon>Gordonia</taxon>
    </lineage>
</organism>
<gene>
    <name evidence="3" type="ORF">ABW18_20170</name>
</gene>
<dbReference type="InterPro" id="IPR051599">
    <property type="entry name" value="Cell_Envelope_Assoc"/>
</dbReference>
<proteinExistence type="predicted"/>
<evidence type="ECO:0000313" key="3">
    <source>
        <dbReference type="EMBL" id="KNA89508.1"/>
    </source>
</evidence>
<dbReference type="InterPro" id="IPR003848">
    <property type="entry name" value="DUF218"/>
</dbReference>
<dbReference type="RefSeq" id="WP_049700781.1">
    <property type="nucleotide sequence ID" value="NZ_JAQDQF010000003.1"/>
</dbReference>
<sequence length="196" mass="21003">MRLRTDLRLRSAAVLLALTTALAGGAVAAAPAHADINAGSVDLGSSDLLSANSVFLWQSPPTRYIVVLGAKQGVLGQPPAILQQRMNVGARLARTHPFNRVIVSGGDTWWLPVSEAQFMNIGLIHRGVPMWQMVNESASTSTVQNAEFTVRMLKSLGATGAVVVTNNFHMPRAMKNFRDAAKAQRANLLFQPAYAG</sequence>
<dbReference type="PANTHER" id="PTHR30336">
    <property type="entry name" value="INNER MEMBRANE PROTEIN, PROBABLE PERMEASE"/>
    <property type="match status" value="1"/>
</dbReference>
<dbReference type="PANTHER" id="PTHR30336:SF20">
    <property type="entry name" value="DUF218 DOMAIN-CONTAINING PROTEIN"/>
    <property type="match status" value="1"/>
</dbReference>
<feature type="chain" id="PRO_5045636392" description="DUF218 domain-containing protein" evidence="1">
    <location>
        <begin position="35"/>
        <end position="196"/>
    </location>
</feature>
<accession>A0ABR5I736</accession>
<keyword evidence="1" id="KW-0732">Signal</keyword>
<comment type="caution">
    <text evidence="3">The sequence shown here is derived from an EMBL/GenBank/DDBJ whole genome shotgun (WGS) entry which is preliminary data.</text>
</comment>
<dbReference type="CDD" id="cd06259">
    <property type="entry name" value="YdcF-like"/>
    <property type="match status" value="1"/>
</dbReference>
<protein>
    <recommendedName>
        <fullName evidence="2">DUF218 domain-containing protein</fullName>
    </recommendedName>
</protein>
<name>A0ABR5I736_9ACTN</name>
<dbReference type="Gene3D" id="3.40.50.620">
    <property type="entry name" value="HUPs"/>
    <property type="match status" value="1"/>
</dbReference>